<dbReference type="NCBIfam" id="TIGR00652">
    <property type="entry name" value="DapF"/>
    <property type="match status" value="1"/>
</dbReference>
<evidence type="ECO:0000313" key="11">
    <source>
        <dbReference type="Proteomes" id="UP000186341"/>
    </source>
</evidence>
<evidence type="ECO:0000256" key="8">
    <source>
        <dbReference type="HAMAP-Rule" id="MF_00197"/>
    </source>
</evidence>
<dbReference type="AlphaFoldDB" id="A0A1U7NFW2"/>
<feature type="binding site" evidence="8">
    <location>
        <position position="11"/>
    </location>
    <ligand>
        <name>substrate</name>
    </ligand>
</feature>
<dbReference type="GO" id="GO:0005829">
    <property type="term" value="C:cytosol"/>
    <property type="evidence" value="ECO:0007669"/>
    <property type="project" value="TreeGrafter"/>
</dbReference>
<reference evidence="10 11" key="1">
    <citation type="submission" date="2016-11" db="EMBL/GenBank/DDBJ databases">
        <title>Description of two novel members of the family Erysipelotrichaceae: Ileibacterium lipovorans gen. nov., sp. nov. and Dubosiella newyorkensis, gen. nov., sp. nov.</title>
        <authorList>
            <person name="Cox L.M."/>
            <person name="Sohn J."/>
            <person name="Tyrrell K.L."/>
            <person name="Citron D.M."/>
            <person name="Lawson P.A."/>
            <person name="Patel N.B."/>
            <person name="Iizumi T."/>
            <person name="Perez-Perez G.I."/>
            <person name="Goldstein E.J."/>
            <person name="Blaser M.J."/>
        </authorList>
    </citation>
    <scope>NUCLEOTIDE SEQUENCE [LARGE SCALE GENOMIC DNA]</scope>
    <source>
        <strain evidence="10 11">NYU-BL-A3</strain>
    </source>
</reference>
<dbReference type="UniPathway" id="UPA00034">
    <property type="reaction ID" value="UER00025"/>
</dbReference>
<keyword evidence="6 8" id="KW-0413">Isomerase</keyword>
<keyword evidence="4 8" id="KW-0028">Amino-acid biosynthesis</keyword>
<comment type="subunit">
    <text evidence="8">Homodimer.</text>
</comment>
<dbReference type="SUPFAM" id="SSF54506">
    <property type="entry name" value="Diaminopimelate epimerase-like"/>
    <property type="match status" value="2"/>
</dbReference>
<feature type="active site" description="Proton donor" evidence="8">
    <location>
        <position position="72"/>
    </location>
</feature>
<comment type="catalytic activity">
    <reaction evidence="7 8">
        <text>(2S,6S)-2,6-diaminopimelate = meso-2,6-diaminopimelate</text>
        <dbReference type="Rhea" id="RHEA:15393"/>
        <dbReference type="ChEBI" id="CHEBI:57609"/>
        <dbReference type="ChEBI" id="CHEBI:57791"/>
        <dbReference type="EC" id="5.1.1.7"/>
    </reaction>
</comment>
<name>A0A1U7NFW2_9FIRM</name>
<evidence type="ECO:0000256" key="5">
    <source>
        <dbReference type="ARBA" id="ARBA00023154"/>
    </source>
</evidence>
<feature type="binding site" evidence="8">
    <location>
        <position position="63"/>
    </location>
    <ligand>
        <name>substrate</name>
    </ligand>
</feature>
<comment type="caution">
    <text evidence="10">The sequence shown here is derived from an EMBL/GenBank/DDBJ whole genome shotgun (WGS) entry which is preliminary data.</text>
</comment>
<dbReference type="PROSITE" id="PS01326">
    <property type="entry name" value="DAP_EPIMERASE"/>
    <property type="match status" value="1"/>
</dbReference>
<evidence type="ECO:0000256" key="4">
    <source>
        <dbReference type="ARBA" id="ARBA00022605"/>
    </source>
</evidence>
<keyword evidence="8" id="KW-0963">Cytoplasm</keyword>
<dbReference type="Pfam" id="PF01678">
    <property type="entry name" value="DAP_epimerase"/>
    <property type="match status" value="2"/>
</dbReference>
<dbReference type="EC" id="5.1.1.7" evidence="3 8"/>
<gene>
    <name evidence="8" type="primary">dapF</name>
    <name evidence="10" type="ORF">BO222_06695</name>
</gene>
<feature type="site" description="Could be important to modulate the pK values of the two catalytic cysteine residues" evidence="8">
    <location>
        <position position="209"/>
    </location>
</feature>
<evidence type="ECO:0000256" key="7">
    <source>
        <dbReference type="ARBA" id="ARBA00051712"/>
    </source>
</evidence>
<feature type="binding site" evidence="8">
    <location>
        <position position="191"/>
    </location>
    <ligand>
        <name>substrate</name>
    </ligand>
</feature>
<dbReference type="InterPro" id="IPR018510">
    <property type="entry name" value="DAP_epimerase_AS"/>
</dbReference>
<feature type="binding site" evidence="8">
    <location>
        <begin position="209"/>
        <end position="210"/>
    </location>
    <ligand>
        <name>substrate</name>
    </ligand>
</feature>
<dbReference type="InterPro" id="IPR001653">
    <property type="entry name" value="DAP_epimerase_DapF"/>
</dbReference>
<dbReference type="Proteomes" id="UP000186341">
    <property type="component" value="Unassembled WGS sequence"/>
</dbReference>
<feature type="active site" evidence="9">
    <location>
        <position position="72"/>
    </location>
</feature>
<evidence type="ECO:0000313" key="10">
    <source>
        <dbReference type="EMBL" id="OLU39466.1"/>
    </source>
</evidence>
<dbReference type="Gene3D" id="3.10.310.10">
    <property type="entry name" value="Diaminopimelate Epimerase, Chain A, domain 1"/>
    <property type="match status" value="2"/>
</dbReference>
<feature type="site" description="Could be important to modulate the pK values of the two catalytic cysteine residues" evidence="8">
    <location>
        <position position="160"/>
    </location>
</feature>
<keyword evidence="5 8" id="KW-0457">Lysine biosynthesis</keyword>
<dbReference type="PANTHER" id="PTHR31689">
    <property type="entry name" value="DIAMINOPIMELATE EPIMERASE, CHLOROPLASTIC"/>
    <property type="match status" value="1"/>
</dbReference>
<dbReference type="EMBL" id="MPJW01000135">
    <property type="protein sequence ID" value="OLU39466.1"/>
    <property type="molecule type" value="Genomic_DNA"/>
</dbReference>
<evidence type="ECO:0000256" key="6">
    <source>
        <dbReference type="ARBA" id="ARBA00023235"/>
    </source>
</evidence>
<comment type="pathway">
    <text evidence="1 8">Amino-acid biosynthesis; L-lysine biosynthesis via DAP pathway; DL-2,6-diaminopimelate from LL-2,6-diaminopimelate: step 1/1.</text>
</comment>
<dbReference type="GO" id="GO:0008837">
    <property type="term" value="F:diaminopimelate epimerase activity"/>
    <property type="evidence" value="ECO:0007669"/>
    <property type="project" value="UniProtKB-UniRule"/>
</dbReference>
<comment type="caution">
    <text evidence="8">Lacks conserved residue(s) required for the propagation of feature annotation.</text>
</comment>
<feature type="binding site" evidence="8">
    <location>
        <begin position="73"/>
        <end position="74"/>
    </location>
    <ligand>
        <name>substrate</name>
    </ligand>
</feature>
<accession>A0A1U7NFW2</accession>
<sequence>MQVSKYHGCGNDFIMVDAGLLDLFDTDEKRTDFIVSVCDRHTGIGADGCIFVKQDPLEMIYYNQDGSRADMCGNGIRCFAAYCHDEGLVNGGMYEVETKAGVKTISEISADPFICLVGMGKPIWGNDKIGVKSDTRIWEYPLETSEGILNLYSVYMSTIHTVVFVEDPFDPKWEKVGKEICHHPLFSEQTNVNFVEVLTPEKLKAATYERGCGMTLACGTGMCASGLISFMLSKTRPRIDIEMKKGTLHIDVDNEQRVYLSGPAVRILKGIYSYVENQ</sequence>
<comment type="function">
    <text evidence="8">Catalyzes the stereoinversion of LL-2,6-diaminopimelate (L,L-DAP) to meso-diaminopimelate (meso-DAP), a precursor of L-lysine and an essential component of the bacterial peptidoglycan.</text>
</comment>
<dbReference type="GO" id="GO:0009089">
    <property type="term" value="P:lysine biosynthetic process via diaminopimelate"/>
    <property type="evidence" value="ECO:0007669"/>
    <property type="project" value="UniProtKB-UniRule"/>
</dbReference>
<evidence type="ECO:0000256" key="3">
    <source>
        <dbReference type="ARBA" id="ARBA00013080"/>
    </source>
</evidence>
<organism evidence="10 11">
    <name type="scientific">Ileibacterium valens</name>
    <dbReference type="NCBI Taxonomy" id="1862668"/>
    <lineage>
        <taxon>Bacteria</taxon>
        <taxon>Bacillati</taxon>
        <taxon>Bacillota</taxon>
        <taxon>Erysipelotrichia</taxon>
        <taxon>Erysipelotrichales</taxon>
        <taxon>Erysipelotrichaceae</taxon>
        <taxon>Ileibacterium</taxon>
    </lineage>
</organism>
<dbReference type="HAMAP" id="MF_00197">
    <property type="entry name" value="DAP_epimerase"/>
    <property type="match status" value="1"/>
</dbReference>
<evidence type="ECO:0000256" key="2">
    <source>
        <dbReference type="ARBA" id="ARBA00010219"/>
    </source>
</evidence>
<evidence type="ECO:0000256" key="9">
    <source>
        <dbReference type="PROSITE-ProRule" id="PRU10125"/>
    </source>
</evidence>
<feature type="binding site" evidence="8">
    <location>
        <begin position="219"/>
        <end position="220"/>
    </location>
    <ligand>
        <name>substrate</name>
    </ligand>
</feature>
<comment type="similarity">
    <text evidence="2 8">Belongs to the diaminopimelate epimerase family.</text>
</comment>
<keyword evidence="11" id="KW-1185">Reference proteome</keyword>
<proteinExistence type="inferred from homology"/>
<comment type="subcellular location">
    <subcellularLocation>
        <location evidence="8">Cytoplasm</location>
    </subcellularLocation>
</comment>
<protein>
    <recommendedName>
        <fullName evidence="3 8">Diaminopimelate epimerase</fullName>
        <shortName evidence="8">DAP epimerase</shortName>
        <ecNumber evidence="3 8">5.1.1.7</ecNumber>
    </recommendedName>
    <alternativeName>
        <fullName evidence="8">PLP-independent amino acid racemase</fullName>
    </alternativeName>
</protein>
<evidence type="ECO:0000256" key="1">
    <source>
        <dbReference type="ARBA" id="ARBA00005196"/>
    </source>
</evidence>
<feature type="active site" description="Proton acceptor" evidence="8">
    <location>
        <position position="218"/>
    </location>
</feature>
<dbReference type="PANTHER" id="PTHR31689:SF0">
    <property type="entry name" value="DIAMINOPIMELATE EPIMERASE"/>
    <property type="match status" value="1"/>
</dbReference>